<evidence type="ECO:0000259" key="9">
    <source>
        <dbReference type="Pfam" id="PF01529"/>
    </source>
</evidence>
<dbReference type="GO" id="GO:0019706">
    <property type="term" value="F:protein-cysteine S-palmitoyltransferase activity"/>
    <property type="evidence" value="ECO:0007669"/>
    <property type="project" value="UniProtKB-EC"/>
</dbReference>
<evidence type="ECO:0000256" key="6">
    <source>
        <dbReference type="ARBA" id="ARBA00023315"/>
    </source>
</evidence>
<keyword evidence="5 7" id="KW-0472">Membrane</keyword>
<dbReference type="InterPro" id="IPR039859">
    <property type="entry name" value="PFA4/ZDH16/20/ERF2-like"/>
</dbReference>
<evidence type="ECO:0000256" key="8">
    <source>
        <dbReference type="SAM" id="MobiDB-lite"/>
    </source>
</evidence>
<keyword evidence="4 7" id="KW-1133">Transmembrane helix</keyword>
<evidence type="ECO:0000313" key="11">
    <source>
        <dbReference type="Proteomes" id="UP000663834"/>
    </source>
</evidence>
<evidence type="ECO:0000313" key="10">
    <source>
        <dbReference type="EMBL" id="CAF1684967.1"/>
    </source>
</evidence>
<protein>
    <recommendedName>
        <fullName evidence="7">Palmitoyltransferase</fullName>
        <ecNumber evidence="7">2.3.1.225</ecNumber>
    </recommendedName>
</protein>
<evidence type="ECO:0000256" key="4">
    <source>
        <dbReference type="ARBA" id="ARBA00022989"/>
    </source>
</evidence>
<evidence type="ECO:0000256" key="2">
    <source>
        <dbReference type="ARBA" id="ARBA00022679"/>
    </source>
</evidence>
<evidence type="ECO:0000256" key="5">
    <source>
        <dbReference type="ARBA" id="ARBA00023136"/>
    </source>
</evidence>
<comment type="subcellular location">
    <subcellularLocation>
        <location evidence="1">Membrane</location>
        <topology evidence="1">Multi-pass membrane protein</topology>
    </subcellularLocation>
</comment>
<sequence length="327" mass="37046">MSFTRLLPEKDDDDDDDDDDNNNQTGLSSGTGVIVKDVVPRSMNDINDCSCICSCCPTVSDWCIKDALGLSCGVATWIFYAYAEFVFVFVILTTKSFSSLFYFMNFLIFHCLQFLAISSHLRTMFSNPGAVPLKNATSENLRKYEHGATVYRCAMCQSIKPPRAHHCSICKRCIKRMDHHCVFVNNCVGQNNQKYFILFTLYTSILSVYGLVIIGIHLTRCISSNWDDCPVWPPPISIILAISLGLEGLAFSTFALIMFFSQLYSIYTDTNQIESFKRVSNLRREEKSFIESLKIVFGSQIGLTWLNPFSVPIDVITQNDERITFDV</sequence>
<dbReference type="EC" id="2.3.1.225" evidence="7"/>
<accession>A0A816H7D0</accession>
<comment type="catalytic activity">
    <reaction evidence="7">
        <text>L-cysteinyl-[protein] + hexadecanoyl-CoA = S-hexadecanoyl-L-cysteinyl-[protein] + CoA</text>
        <dbReference type="Rhea" id="RHEA:36683"/>
        <dbReference type="Rhea" id="RHEA-COMP:10131"/>
        <dbReference type="Rhea" id="RHEA-COMP:11032"/>
        <dbReference type="ChEBI" id="CHEBI:29950"/>
        <dbReference type="ChEBI" id="CHEBI:57287"/>
        <dbReference type="ChEBI" id="CHEBI:57379"/>
        <dbReference type="ChEBI" id="CHEBI:74151"/>
        <dbReference type="EC" id="2.3.1.225"/>
    </reaction>
</comment>
<dbReference type="PROSITE" id="PS50216">
    <property type="entry name" value="DHHC"/>
    <property type="match status" value="1"/>
</dbReference>
<comment type="similarity">
    <text evidence="7">Belongs to the DHHC palmitoyltransferase family.</text>
</comment>
<feature type="transmembrane region" description="Helical" evidence="7">
    <location>
        <begin position="74"/>
        <end position="93"/>
    </location>
</feature>
<feature type="transmembrane region" description="Helical" evidence="7">
    <location>
        <begin position="195"/>
        <end position="218"/>
    </location>
</feature>
<proteinExistence type="inferred from homology"/>
<feature type="region of interest" description="Disordered" evidence="8">
    <location>
        <begin position="1"/>
        <end position="30"/>
    </location>
</feature>
<feature type="domain" description="Palmitoyltransferase DHHC" evidence="9">
    <location>
        <begin position="153"/>
        <end position="277"/>
    </location>
</feature>
<dbReference type="OrthoDB" id="331948at2759"/>
<dbReference type="GO" id="GO:0016020">
    <property type="term" value="C:membrane"/>
    <property type="evidence" value="ECO:0007669"/>
    <property type="project" value="UniProtKB-SubCell"/>
</dbReference>
<dbReference type="Proteomes" id="UP000663834">
    <property type="component" value="Unassembled WGS sequence"/>
</dbReference>
<feature type="transmembrane region" description="Helical" evidence="7">
    <location>
        <begin position="238"/>
        <end position="260"/>
    </location>
</feature>
<keyword evidence="3 7" id="KW-0812">Transmembrane</keyword>
<comment type="domain">
    <text evidence="7">The DHHC domain is required for palmitoyltransferase activity.</text>
</comment>
<dbReference type="InterPro" id="IPR001594">
    <property type="entry name" value="Palmitoyltrfase_DHHC"/>
</dbReference>
<gene>
    <name evidence="10" type="ORF">KQP761_LOCUS38155</name>
</gene>
<reference evidence="10" key="1">
    <citation type="submission" date="2021-02" db="EMBL/GenBank/DDBJ databases">
        <authorList>
            <person name="Nowell W R."/>
        </authorList>
    </citation>
    <scope>NUCLEOTIDE SEQUENCE</scope>
</reference>
<keyword evidence="6 7" id="KW-0012">Acyltransferase</keyword>
<dbReference type="AlphaFoldDB" id="A0A816H7D0"/>
<organism evidence="10 11">
    <name type="scientific">Rotaria magnacalcarata</name>
    <dbReference type="NCBI Taxonomy" id="392030"/>
    <lineage>
        <taxon>Eukaryota</taxon>
        <taxon>Metazoa</taxon>
        <taxon>Spiralia</taxon>
        <taxon>Gnathifera</taxon>
        <taxon>Rotifera</taxon>
        <taxon>Eurotatoria</taxon>
        <taxon>Bdelloidea</taxon>
        <taxon>Philodinida</taxon>
        <taxon>Philodinidae</taxon>
        <taxon>Rotaria</taxon>
    </lineage>
</organism>
<feature type="compositionally biased region" description="Acidic residues" evidence="8">
    <location>
        <begin position="10"/>
        <end position="21"/>
    </location>
</feature>
<evidence type="ECO:0000256" key="1">
    <source>
        <dbReference type="ARBA" id="ARBA00004141"/>
    </source>
</evidence>
<comment type="caution">
    <text evidence="10">The sequence shown here is derived from an EMBL/GenBank/DDBJ whole genome shotgun (WGS) entry which is preliminary data.</text>
</comment>
<evidence type="ECO:0000256" key="7">
    <source>
        <dbReference type="RuleBase" id="RU079119"/>
    </source>
</evidence>
<dbReference type="EMBL" id="CAJNOW010021641">
    <property type="protein sequence ID" value="CAF1684967.1"/>
    <property type="molecule type" value="Genomic_DNA"/>
</dbReference>
<evidence type="ECO:0000256" key="3">
    <source>
        <dbReference type="ARBA" id="ARBA00022692"/>
    </source>
</evidence>
<dbReference type="PANTHER" id="PTHR12246">
    <property type="entry name" value="PALMITOYLTRANSFERASE ZDHHC16"/>
    <property type="match status" value="1"/>
</dbReference>
<dbReference type="Pfam" id="PF01529">
    <property type="entry name" value="DHHC"/>
    <property type="match status" value="1"/>
</dbReference>
<keyword evidence="2 7" id="KW-0808">Transferase</keyword>
<feature type="transmembrane region" description="Helical" evidence="7">
    <location>
        <begin position="99"/>
        <end position="117"/>
    </location>
</feature>
<name>A0A816H7D0_9BILA</name>